<evidence type="ECO:0000313" key="4">
    <source>
        <dbReference type="Proteomes" id="UP000288972"/>
    </source>
</evidence>
<dbReference type="EMBL" id="CP030053">
    <property type="protein sequence ID" value="QAU50482.1"/>
    <property type="molecule type" value="Genomic_DNA"/>
</dbReference>
<feature type="signal peptide" evidence="1">
    <location>
        <begin position="1"/>
        <end position="21"/>
    </location>
</feature>
<dbReference type="KEGG" id="bgz:XH91_33345"/>
<evidence type="ECO:0000313" key="2">
    <source>
        <dbReference type="EMBL" id="QAU50482.1"/>
    </source>
</evidence>
<reference evidence="2 4" key="1">
    <citation type="submission" date="2018-06" db="EMBL/GenBank/DDBJ databases">
        <title>Comparative genomics of rhizobia nodulating Arachis hypogaea in China.</title>
        <authorList>
            <person name="Li Y."/>
        </authorList>
    </citation>
    <scope>NUCLEOTIDE SEQUENCE [LARGE SCALE GENOMIC DNA]</scope>
    <source>
        <strain evidence="2 4">CCBAU 51670</strain>
    </source>
</reference>
<evidence type="ECO:0008006" key="6">
    <source>
        <dbReference type="Google" id="ProtNLM"/>
    </source>
</evidence>
<dbReference type="Proteomes" id="UP000288972">
    <property type="component" value="Chromosome"/>
</dbReference>
<keyword evidence="5" id="KW-1185">Reference proteome</keyword>
<proteinExistence type="predicted"/>
<accession>A0AAE5X7X6</accession>
<keyword evidence="1" id="KW-0732">Signal</keyword>
<dbReference type="Proteomes" id="UP000290401">
    <property type="component" value="Unassembled WGS sequence"/>
</dbReference>
<sequence>MKRTLTLTMLLTLSLAPSARAANEADYKAAYAAAEAASKEAAGMRNQWTTTVSTLAAAKKAGDGGNFDGAVAAAKEAEALAKASVFQATSEKDAWKAMEIR</sequence>
<reference evidence="3 5" key="2">
    <citation type="submission" date="2018-10" db="EMBL/GenBank/DDBJ databases">
        <title>Bradyrhizobium sp. nov., effective nodules isolated from peanut in China.</title>
        <authorList>
            <person name="Li Y."/>
        </authorList>
    </citation>
    <scope>NUCLEOTIDE SEQUENCE [LARGE SCALE GENOMIC DNA]</scope>
    <source>
        <strain evidence="3 5">CCBAU 53426</strain>
    </source>
</reference>
<name>A0AAE5X7X6_9BRAD</name>
<evidence type="ECO:0000313" key="3">
    <source>
        <dbReference type="EMBL" id="RXH18167.1"/>
    </source>
</evidence>
<feature type="chain" id="PRO_5042037316" description="SoxXA-binding protein SoxK" evidence="1">
    <location>
        <begin position="22"/>
        <end position="101"/>
    </location>
</feature>
<dbReference type="AlphaFoldDB" id="A0AAE5X7X6"/>
<evidence type="ECO:0000313" key="5">
    <source>
        <dbReference type="Proteomes" id="UP000290401"/>
    </source>
</evidence>
<organism evidence="2 4">
    <name type="scientific">Bradyrhizobium guangzhouense</name>
    <dbReference type="NCBI Taxonomy" id="1325095"/>
    <lineage>
        <taxon>Bacteria</taxon>
        <taxon>Pseudomonadati</taxon>
        <taxon>Pseudomonadota</taxon>
        <taxon>Alphaproteobacteria</taxon>
        <taxon>Hyphomicrobiales</taxon>
        <taxon>Nitrobacteraceae</taxon>
        <taxon>Bradyrhizobium</taxon>
    </lineage>
</organism>
<dbReference type="RefSeq" id="WP_128955072.1">
    <property type="nucleotide sequence ID" value="NZ_CP030053.1"/>
</dbReference>
<protein>
    <recommendedName>
        <fullName evidence="6">SoxXA-binding protein SoxK</fullName>
    </recommendedName>
</protein>
<gene>
    <name evidence="3" type="ORF">EAS56_01910</name>
    <name evidence="2" type="ORF">XH91_33345</name>
</gene>
<dbReference type="EMBL" id="RDQZ01000001">
    <property type="protein sequence ID" value="RXH18167.1"/>
    <property type="molecule type" value="Genomic_DNA"/>
</dbReference>
<evidence type="ECO:0000256" key="1">
    <source>
        <dbReference type="SAM" id="SignalP"/>
    </source>
</evidence>